<feature type="compositionally biased region" description="Basic residues" evidence="1">
    <location>
        <begin position="9"/>
        <end position="20"/>
    </location>
</feature>
<dbReference type="Proteomes" id="UP000756921">
    <property type="component" value="Unassembled WGS sequence"/>
</dbReference>
<organism evidence="2 3">
    <name type="scientific">Paraphaeosphaeria minitans</name>
    <dbReference type="NCBI Taxonomy" id="565426"/>
    <lineage>
        <taxon>Eukaryota</taxon>
        <taxon>Fungi</taxon>
        <taxon>Dikarya</taxon>
        <taxon>Ascomycota</taxon>
        <taxon>Pezizomycotina</taxon>
        <taxon>Dothideomycetes</taxon>
        <taxon>Pleosporomycetidae</taxon>
        <taxon>Pleosporales</taxon>
        <taxon>Massarineae</taxon>
        <taxon>Didymosphaeriaceae</taxon>
        <taxon>Paraphaeosphaeria</taxon>
    </lineage>
</organism>
<keyword evidence="3" id="KW-1185">Reference proteome</keyword>
<evidence type="ECO:0000256" key="1">
    <source>
        <dbReference type="SAM" id="MobiDB-lite"/>
    </source>
</evidence>
<name>A0A9P6KQC9_9PLEO</name>
<dbReference type="AlphaFoldDB" id="A0A9P6KQC9"/>
<comment type="caution">
    <text evidence="2">The sequence shown here is derived from an EMBL/GenBank/DDBJ whole genome shotgun (WGS) entry which is preliminary data.</text>
</comment>
<evidence type="ECO:0000313" key="2">
    <source>
        <dbReference type="EMBL" id="KAF9734696.1"/>
    </source>
</evidence>
<proteinExistence type="predicted"/>
<protein>
    <submittedName>
        <fullName evidence="2">Uncharacterized protein</fullName>
    </submittedName>
</protein>
<sequence length="179" mass="19691">MPKNDRSLYNKRSRLSKPRGTRTCVWHSPAAPVIHVSICHARHRRTSHPAPAKLLTKRLPRELKTLRELPRTRPADSGQVAIALESKKTLQGRGFDGAAGAPAAGGGEHLIRVQDGLATERVPEIRGWRSSGGLSRLSRCGVRWCCGACETVHVARHLHHIAARDLPRPHEMLGTITAQ</sequence>
<feature type="region of interest" description="Disordered" evidence="1">
    <location>
        <begin position="1"/>
        <end position="22"/>
    </location>
</feature>
<gene>
    <name evidence="2" type="ORF">PMIN01_07599</name>
</gene>
<accession>A0A9P6KQC9</accession>
<dbReference type="EMBL" id="WJXW01000007">
    <property type="protein sequence ID" value="KAF9734696.1"/>
    <property type="molecule type" value="Genomic_DNA"/>
</dbReference>
<reference evidence="2" key="1">
    <citation type="journal article" date="2020" name="Mol. Plant Microbe Interact.">
        <title>Genome Sequence of the Biocontrol Agent Coniothyrium minitans strain Conio (IMI 134523).</title>
        <authorList>
            <person name="Patel D."/>
            <person name="Shittu T.A."/>
            <person name="Baroncelli R."/>
            <person name="Muthumeenakshi S."/>
            <person name="Osborne T.H."/>
            <person name="Janganan T.K."/>
            <person name="Sreenivasaprasad S."/>
        </authorList>
    </citation>
    <scope>NUCLEOTIDE SEQUENCE</scope>
    <source>
        <strain evidence="2">Conio</strain>
    </source>
</reference>
<evidence type="ECO:0000313" key="3">
    <source>
        <dbReference type="Proteomes" id="UP000756921"/>
    </source>
</evidence>